<accession>A0A166ERW0</accession>
<name>A0A166ERW0_9EURY</name>
<comment type="caution">
    <text evidence="2">The sequence shown here is derived from an EMBL/GenBank/DDBJ whole genome shotgun (WGS) entry which is preliminary data.</text>
</comment>
<dbReference type="Gene3D" id="3.40.50.300">
    <property type="entry name" value="P-loop containing nucleotide triphosphate hydrolases"/>
    <property type="match status" value="1"/>
</dbReference>
<dbReference type="SUPFAM" id="SSF52540">
    <property type="entry name" value="P-loop containing nucleoside triphosphate hydrolases"/>
    <property type="match status" value="1"/>
</dbReference>
<dbReference type="PANTHER" id="PTHR34825">
    <property type="entry name" value="CONSERVED PROTEIN, WITH A WEAK D-GALACTARATE DEHYDRATASE/ALTRONATE HYDROLASE DOMAIN"/>
    <property type="match status" value="1"/>
</dbReference>
<evidence type="ECO:0000313" key="3">
    <source>
        <dbReference type="Proteomes" id="UP000077066"/>
    </source>
</evidence>
<sequence length="438" mass="51744">METNNIGRLSFDVSDFNKLISLEKIYVDKTKFIKQMIDEKGTYYFLSRPRRFGKTLFISTLENFFKGNKKLFEGLYIYDKWDWNENYPVIHLDMSKLVSKSVDLLELTLAEYINIFAEEYDIKLNEELPVSFNFSQLIRKIHKSTNKTVIVLIDEYDAPILDNINNAEISDNNRRFLQDFYNELKSSEEHLKFVFITGITKFAKTSIFSKLNNLTELTLDPKYSTICGITHQELEYHYKNQIQDLSDKLNYSYKEILDKINFYYDGYSWDGKNKVFNPYSTILALKSQKIIPYWFESGTPTFLAEILKNRAINIDYFKPITITESELRKYDPLSAKDLPLLFQSGYLTIKEKNLDKNDMINYTLGIPNFEVEIGFKDNLLDLYTEKIENRFKKSQEAIWEDILNGNCEKLSKKLRAYISGLPYYLRMSKENKENHHSC</sequence>
<dbReference type="InterPro" id="IPR018631">
    <property type="entry name" value="AAA-ATPase-like_dom"/>
</dbReference>
<dbReference type="PATRIC" id="fig|55758.3.peg.506"/>
<gene>
    <name evidence="2" type="ORF">MBFIL_04560</name>
</gene>
<keyword evidence="3" id="KW-1185">Reference proteome</keyword>
<organism evidence="2 3">
    <name type="scientific">Methanobrevibacter filiformis</name>
    <dbReference type="NCBI Taxonomy" id="55758"/>
    <lineage>
        <taxon>Archaea</taxon>
        <taxon>Methanobacteriati</taxon>
        <taxon>Methanobacteriota</taxon>
        <taxon>Methanomada group</taxon>
        <taxon>Methanobacteria</taxon>
        <taxon>Methanobacteriales</taxon>
        <taxon>Methanobacteriaceae</taxon>
        <taxon>Methanobrevibacter</taxon>
    </lineage>
</organism>
<dbReference type="STRING" id="55758.MBFIL_04560"/>
<dbReference type="RefSeq" id="WP_066971107.1">
    <property type="nucleotide sequence ID" value="NZ_LWMT01000061.1"/>
</dbReference>
<dbReference type="Pfam" id="PF09820">
    <property type="entry name" value="AAA-ATPase_like"/>
    <property type="match status" value="1"/>
</dbReference>
<dbReference type="PANTHER" id="PTHR34825:SF1">
    <property type="entry name" value="AAA-ATPASE-LIKE DOMAIN-CONTAINING PROTEIN"/>
    <property type="match status" value="1"/>
</dbReference>
<protein>
    <submittedName>
        <fullName evidence="2">Putative AAA-ATPase</fullName>
    </submittedName>
</protein>
<feature type="domain" description="AAA-ATPase-like" evidence="1">
    <location>
        <begin position="13"/>
        <end position="208"/>
    </location>
</feature>
<reference evidence="2 3" key="1">
    <citation type="submission" date="2016-04" db="EMBL/GenBank/DDBJ databases">
        <title>Genome sequence of Methanobrevibacter filiformis DSM 11501.</title>
        <authorList>
            <person name="Poehlein A."/>
            <person name="Seedorf H."/>
            <person name="Daniel R."/>
        </authorList>
    </citation>
    <scope>NUCLEOTIDE SEQUENCE [LARGE SCALE GENOMIC DNA]</scope>
    <source>
        <strain evidence="2 3">DSM 11501</strain>
    </source>
</reference>
<dbReference type="EMBL" id="LWMT01000061">
    <property type="protein sequence ID" value="KZX16942.1"/>
    <property type="molecule type" value="Genomic_DNA"/>
</dbReference>
<dbReference type="AlphaFoldDB" id="A0A166ERW0"/>
<dbReference type="InterPro" id="IPR027417">
    <property type="entry name" value="P-loop_NTPase"/>
</dbReference>
<dbReference type="Proteomes" id="UP000077066">
    <property type="component" value="Unassembled WGS sequence"/>
</dbReference>
<proteinExistence type="predicted"/>
<evidence type="ECO:0000313" key="2">
    <source>
        <dbReference type="EMBL" id="KZX16942.1"/>
    </source>
</evidence>
<evidence type="ECO:0000259" key="1">
    <source>
        <dbReference type="Pfam" id="PF09820"/>
    </source>
</evidence>